<evidence type="ECO:0000313" key="2">
    <source>
        <dbReference type="EMBL" id="KAJ9598671.1"/>
    </source>
</evidence>
<dbReference type="EMBL" id="JASPKZ010001198">
    <property type="protein sequence ID" value="KAJ9598671.1"/>
    <property type="molecule type" value="Genomic_DNA"/>
</dbReference>
<accession>A0AAD8AGK9</accession>
<gene>
    <name evidence="2" type="ORF">L9F63_010644</name>
</gene>
<reference evidence="2" key="2">
    <citation type="submission" date="2023-05" db="EMBL/GenBank/DDBJ databases">
        <authorList>
            <person name="Fouks B."/>
        </authorList>
    </citation>
    <scope>NUCLEOTIDE SEQUENCE</scope>
    <source>
        <strain evidence="2">Stay&amp;Tobe</strain>
        <tissue evidence="2">Testes</tissue>
    </source>
</reference>
<organism evidence="2 3">
    <name type="scientific">Diploptera punctata</name>
    <name type="common">Pacific beetle cockroach</name>
    <dbReference type="NCBI Taxonomy" id="6984"/>
    <lineage>
        <taxon>Eukaryota</taxon>
        <taxon>Metazoa</taxon>
        <taxon>Ecdysozoa</taxon>
        <taxon>Arthropoda</taxon>
        <taxon>Hexapoda</taxon>
        <taxon>Insecta</taxon>
        <taxon>Pterygota</taxon>
        <taxon>Neoptera</taxon>
        <taxon>Polyneoptera</taxon>
        <taxon>Dictyoptera</taxon>
        <taxon>Blattodea</taxon>
        <taxon>Blaberoidea</taxon>
        <taxon>Blaberidae</taxon>
        <taxon>Diplopterinae</taxon>
        <taxon>Diploptera</taxon>
    </lineage>
</organism>
<evidence type="ECO:0000256" key="1">
    <source>
        <dbReference type="SAM" id="MobiDB-lite"/>
    </source>
</evidence>
<name>A0AAD8AGK9_DIPPU</name>
<protein>
    <submittedName>
        <fullName evidence="2">Uncharacterized protein</fullName>
    </submittedName>
</protein>
<comment type="caution">
    <text evidence="2">The sequence shown here is derived from an EMBL/GenBank/DDBJ whole genome shotgun (WGS) entry which is preliminary data.</text>
</comment>
<sequence length="178" mass="19520">GQFHQQRLLSSSLAMVTYYSTKDSQPTLKIESFQFSSSATLALKLFPSARHLTAGESTSYFEANGLRFDANSFYGLFLSNPQYVSLCGGMPGLGLLKENTTRMPQPLNAPKFYDPGTKLQQFRALILTYVRGWRFGARSPTAMPANAFSHRLPVRATPSTPAGGRSGPARFSKRPATS</sequence>
<reference evidence="2" key="1">
    <citation type="journal article" date="2023" name="IScience">
        <title>Live-bearing cockroach genome reveals convergent evolutionary mechanisms linked to viviparity in insects and beyond.</title>
        <authorList>
            <person name="Fouks B."/>
            <person name="Harrison M.C."/>
            <person name="Mikhailova A.A."/>
            <person name="Marchal E."/>
            <person name="English S."/>
            <person name="Carruthers M."/>
            <person name="Jennings E.C."/>
            <person name="Chiamaka E.L."/>
            <person name="Frigard R.A."/>
            <person name="Pippel M."/>
            <person name="Attardo G.M."/>
            <person name="Benoit J.B."/>
            <person name="Bornberg-Bauer E."/>
            <person name="Tobe S.S."/>
        </authorList>
    </citation>
    <scope>NUCLEOTIDE SEQUENCE</scope>
    <source>
        <strain evidence="2">Stay&amp;Tobe</strain>
    </source>
</reference>
<feature type="non-terminal residue" evidence="2">
    <location>
        <position position="1"/>
    </location>
</feature>
<keyword evidence="3" id="KW-1185">Reference proteome</keyword>
<evidence type="ECO:0000313" key="3">
    <source>
        <dbReference type="Proteomes" id="UP001233999"/>
    </source>
</evidence>
<dbReference type="Proteomes" id="UP001233999">
    <property type="component" value="Unassembled WGS sequence"/>
</dbReference>
<feature type="region of interest" description="Disordered" evidence="1">
    <location>
        <begin position="148"/>
        <end position="178"/>
    </location>
</feature>
<feature type="non-terminal residue" evidence="2">
    <location>
        <position position="178"/>
    </location>
</feature>
<proteinExistence type="predicted"/>
<dbReference type="AlphaFoldDB" id="A0AAD8AGK9"/>